<evidence type="ECO:0000256" key="3">
    <source>
        <dbReference type="ARBA" id="ARBA00022801"/>
    </source>
</evidence>
<evidence type="ECO:0000256" key="4">
    <source>
        <dbReference type="ARBA" id="ARBA00023001"/>
    </source>
</evidence>
<keyword evidence="5 8" id="KW-0119">Carbohydrate metabolism</keyword>
<dbReference type="OrthoDB" id="10257085at2759"/>
<evidence type="ECO:0000313" key="12">
    <source>
        <dbReference type="Proteomes" id="UP000653305"/>
    </source>
</evidence>
<dbReference type="InterPro" id="IPR033126">
    <property type="entry name" value="Glyco_hydro_9_Asp/Glu_AS"/>
</dbReference>
<dbReference type="InterPro" id="IPR008928">
    <property type="entry name" value="6-hairpin_glycosidase_sf"/>
</dbReference>
<dbReference type="GO" id="GO:0008810">
    <property type="term" value="F:cellulase activity"/>
    <property type="evidence" value="ECO:0007669"/>
    <property type="project" value="UniProtKB-EC"/>
</dbReference>
<proteinExistence type="inferred from homology"/>
<name>A0A830DGT1_9LAMI</name>
<evidence type="ECO:0000256" key="6">
    <source>
        <dbReference type="ARBA" id="ARBA00023295"/>
    </source>
</evidence>
<keyword evidence="9" id="KW-0732">Signal</keyword>
<feature type="signal peptide" evidence="9">
    <location>
        <begin position="1"/>
        <end position="25"/>
    </location>
</feature>
<feature type="domain" description="Glycoside hydrolase family 9" evidence="10">
    <location>
        <begin position="31"/>
        <end position="482"/>
    </location>
</feature>
<accession>A0A830DGT1</accession>
<dbReference type="SUPFAM" id="SSF48208">
    <property type="entry name" value="Six-hairpin glycosidases"/>
    <property type="match status" value="1"/>
</dbReference>
<feature type="active site" evidence="8">
    <location>
        <position position="460"/>
    </location>
</feature>
<evidence type="ECO:0000256" key="7">
    <source>
        <dbReference type="ARBA" id="ARBA00023326"/>
    </source>
</evidence>
<keyword evidence="12" id="KW-1185">Reference proteome</keyword>
<keyword evidence="7 8" id="KW-0624">Polysaccharide degradation</keyword>
<feature type="chain" id="PRO_5033106883" description="Endoglucanase" evidence="9">
    <location>
        <begin position="26"/>
        <end position="490"/>
    </location>
</feature>
<evidence type="ECO:0000256" key="5">
    <source>
        <dbReference type="ARBA" id="ARBA00023277"/>
    </source>
</evidence>
<evidence type="ECO:0000256" key="1">
    <source>
        <dbReference type="ARBA" id="ARBA00000966"/>
    </source>
</evidence>
<comment type="catalytic activity">
    <reaction evidence="1 9">
        <text>Endohydrolysis of (1-&gt;4)-beta-D-glucosidic linkages in cellulose, lichenin and cereal beta-D-glucans.</text>
        <dbReference type="EC" id="3.2.1.4"/>
    </reaction>
</comment>
<dbReference type="EC" id="3.2.1.4" evidence="9"/>
<protein>
    <recommendedName>
        <fullName evidence="9">Endoglucanase</fullName>
        <ecNumber evidence="9">3.2.1.4</ecNumber>
    </recommendedName>
</protein>
<evidence type="ECO:0000256" key="9">
    <source>
        <dbReference type="RuleBase" id="RU361166"/>
    </source>
</evidence>
<dbReference type="GO" id="GO:0030245">
    <property type="term" value="P:cellulose catabolic process"/>
    <property type="evidence" value="ECO:0007669"/>
    <property type="project" value="UniProtKB-KW"/>
</dbReference>
<evidence type="ECO:0000259" key="10">
    <source>
        <dbReference type="Pfam" id="PF00759"/>
    </source>
</evidence>
<dbReference type="FunFam" id="1.50.10.10:FF:000020">
    <property type="entry name" value="Endoglucanase"/>
    <property type="match status" value="1"/>
</dbReference>
<organism evidence="11 12">
    <name type="scientific">Phtheirospermum japonicum</name>
    <dbReference type="NCBI Taxonomy" id="374723"/>
    <lineage>
        <taxon>Eukaryota</taxon>
        <taxon>Viridiplantae</taxon>
        <taxon>Streptophyta</taxon>
        <taxon>Embryophyta</taxon>
        <taxon>Tracheophyta</taxon>
        <taxon>Spermatophyta</taxon>
        <taxon>Magnoliopsida</taxon>
        <taxon>eudicotyledons</taxon>
        <taxon>Gunneridae</taxon>
        <taxon>Pentapetalae</taxon>
        <taxon>asterids</taxon>
        <taxon>lamiids</taxon>
        <taxon>Lamiales</taxon>
        <taxon>Orobanchaceae</taxon>
        <taxon>Orobanchaceae incertae sedis</taxon>
        <taxon>Phtheirospermum</taxon>
    </lineage>
</organism>
<dbReference type="PROSITE" id="PS00698">
    <property type="entry name" value="GH9_3"/>
    <property type="match status" value="1"/>
</dbReference>
<gene>
    <name evidence="11" type="ORF">PHJA_002894600</name>
</gene>
<comment type="caution">
    <text evidence="11">The sequence shown here is derived from an EMBL/GenBank/DDBJ whole genome shotgun (WGS) entry which is preliminary data.</text>
</comment>
<feature type="active site" evidence="8">
    <location>
        <position position="469"/>
    </location>
</feature>
<evidence type="ECO:0000256" key="8">
    <source>
        <dbReference type="PROSITE-ProRule" id="PRU10060"/>
    </source>
</evidence>
<dbReference type="InterPro" id="IPR012341">
    <property type="entry name" value="6hp_glycosidase-like_sf"/>
</dbReference>
<keyword evidence="4 9" id="KW-0136">Cellulose degradation</keyword>
<dbReference type="AlphaFoldDB" id="A0A830DGT1"/>
<evidence type="ECO:0000313" key="11">
    <source>
        <dbReference type="EMBL" id="GFQ07505.1"/>
    </source>
</evidence>
<reference evidence="11" key="1">
    <citation type="submission" date="2020-07" db="EMBL/GenBank/DDBJ databases">
        <title>Ethylene signaling mediates host invasion by parasitic plants.</title>
        <authorList>
            <person name="Yoshida S."/>
        </authorList>
    </citation>
    <scope>NUCLEOTIDE SEQUENCE</scope>
    <source>
        <strain evidence="11">Okayama</strain>
    </source>
</reference>
<evidence type="ECO:0000256" key="2">
    <source>
        <dbReference type="ARBA" id="ARBA00007072"/>
    </source>
</evidence>
<dbReference type="EMBL" id="BMAC01001530">
    <property type="protein sequence ID" value="GFQ07505.1"/>
    <property type="molecule type" value="Genomic_DNA"/>
</dbReference>
<dbReference type="Pfam" id="PF00759">
    <property type="entry name" value="Glyco_hydro_9"/>
    <property type="match status" value="1"/>
</dbReference>
<dbReference type="InterPro" id="IPR001701">
    <property type="entry name" value="Glyco_hydro_9"/>
</dbReference>
<dbReference type="Gene3D" id="1.50.10.10">
    <property type="match status" value="1"/>
</dbReference>
<keyword evidence="6 8" id="KW-0326">Glycosidase</keyword>
<keyword evidence="3 8" id="KW-0378">Hydrolase</keyword>
<comment type="similarity">
    <text evidence="2 8 9">Belongs to the glycosyl hydrolase 9 (cellulase E) family.</text>
</comment>
<sequence length="490" mass="55009">MAFLKNGSQYYLFILLFCLPFIIRGGDEYNYKEALTKSILFFEGQRSGELPPNQRLNWRADSALYDGNEAGVDLTGGYYDSGDNVKFNFPMAFTMTTLSWSVIEFGSLMERGDLDSAREAIKWGTDYLLKCASQVESHNKLYSGVGDPNKDHSCWERPEDMDTPRTVYRVTAGSDLAGEIAAALAAASIVFRKANHRYSEQLRNTAEVVMQFATNNQVSYGSVDGFYQSYSGFEDELLWGAAWLYKATNKTSYRNYITSYGCTDDVDTFGWDSKFPGAYVVLAREYLVGKDENFEKFKEKAETFMCKILRDSPSLSIQFTGGGMMYNKNLPDSPLQYVTSLSFLITTYAKYLANRHSPTHKIDCEGHAFNPKKLRNQAKAQVDYILGTNPMKTSYMVDYGPIFPERVHHRAASSPSVRAHPQHIACGVGFGLYLHTYNPNPNTLTGAIVGGPDWNDVYLDDRSSYSQSEPATYINAPLVGILAYFAGKKQ</sequence>
<dbReference type="PANTHER" id="PTHR22298">
    <property type="entry name" value="ENDO-1,4-BETA-GLUCANASE"/>
    <property type="match status" value="1"/>
</dbReference>
<dbReference type="Proteomes" id="UP000653305">
    <property type="component" value="Unassembled WGS sequence"/>
</dbReference>